<feature type="domain" description="Isopropylmalate dehydrogenase-like" evidence="15">
    <location>
        <begin position="52"/>
        <end position="377"/>
    </location>
</feature>
<evidence type="ECO:0000256" key="10">
    <source>
        <dbReference type="ARBA" id="ARBA00023002"/>
    </source>
</evidence>
<evidence type="ECO:0000256" key="12">
    <source>
        <dbReference type="ARBA" id="ARBA00030631"/>
    </source>
</evidence>
<evidence type="ECO:0000256" key="4">
    <source>
        <dbReference type="ARBA" id="ARBA00007769"/>
    </source>
</evidence>
<gene>
    <name evidence="16" type="ORF">FANTH_9229</name>
</gene>
<evidence type="ECO:0000256" key="11">
    <source>
        <dbReference type="ARBA" id="ARBA00023027"/>
    </source>
</evidence>
<keyword evidence="9" id="KW-0809">Transit peptide</keyword>
<evidence type="ECO:0000256" key="5">
    <source>
        <dbReference type="ARBA" id="ARBA00011567"/>
    </source>
</evidence>
<dbReference type="GO" id="GO:0004449">
    <property type="term" value="F:isocitrate dehydrogenase (NAD+) activity"/>
    <property type="evidence" value="ECO:0007669"/>
    <property type="project" value="UniProtKB-EC"/>
</dbReference>
<evidence type="ECO:0000313" key="16">
    <source>
        <dbReference type="EMBL" id="KAF5241122.1"/>
    </source>
</evidence>
<evidence type="ECO:0000256" key="8">
    <source>
        <dbReference type="ARBA" id="ARBA00022842"/>
    </source>
</evidence>
<evidence type="ECO:0000256" key="7">
    <source>
        <dbReference type="ARBA" id="ARBA00022723"/>
    </source>
</evidence>
<dbReference type="SUPFAM" id="SSF53659">
    <property type="entry name" value="Isocitrate/Isopropylmalate dehydrogenase-like"/>
    <property type="match status" value="1"/>
</dbReference>
<dbReference type="GO" id="GO:0005739">
    <property type="term" value="C:mitochondrion"/>
    <property type="evidence" value="ECO:0007669"/>
    <property type="project" value="TreeGrafter"/>
</dbReference>
<keyword evidence="8" id="KW-0460">Magnesium</keyword>
<organism evidence="16 17">
    <name type="scientific">Fusarium anthophilum</name>
    <dbReference type="NCBI Taxonomy" id="48485"/>
    <lineage>
        <taxon>Eukaryota</taxon>
        <taxon>Fungi</taxon>
        <taxon>Dikarya</taxon>
        <taxon>Ascomycota</taxon>
        <taxon>Pezizomycotina</taxon>
        <taxon>Sordariomycetes</taxon>
        <taxon>Hypocreomycetidae</taxon>
        <taxon>Hypocreales</taxon>
        <taxon>Nectriaceae</taxon>
        <taxon>Fusarium</taxon>
        <taxon>Fusarium fujikuroi species complex</taxon>
    </lineage>
</organism>
<evidence type="ECO:0000256" key="14">
    <source>
        <dbReference type="ARBA" id="ARBA00072026"/>
    </source>
</evidence>
<dbReference type="PANTHER" id="PTHR11835">
    <property type="entry name" value="DECARBOXYLATING DEHYDROGENASES-ISOCITRATE, ISOPROPYLMALATE, TARTRATE"/>
    <property type="match status" value="1"/>
</dbReference>
<evidence type="ECO:0000256" key="6">
    <source>
        <dbReference type="ARBA" id="ARBA00013012"/>
    </source>
</evidence>
<keyword evidence="7" id="KW-0479">Metal-binding</keyword>
<comment type="catalytic activity">
    <reaction evidence="1">
        <text>D-threo-isocitrate + NAD(+) = 2-oxoglutarate + CO2 + NADH</text>
        <dbReference type="Rhea" id="RHEA:23632"/>
        <dbReference type="ChEBI" id="CHEBI:15562"/>
        <dbReference type="ChEBI" id="CHEBI:16526"/>
        <dbReference type="ChEBI" id="CHEBI:16810"/>
        <dbReference type="ChEBI" id="CHEBI:57540"/>
        <dbReference type="ChEBI" id="CHEBI:57945"/>
        <dbReference type="EC" id="1.1.1.41"/>
    </reaction>
</comment>
<keyword evidence="17" id="KW-1185">Reference proteome</keyword>
<proteinExistence type="inferred from homology"/>
<keyword evidence="11" id="KW-0520">NAD</keyword>
<evidence type="ECO:0000313" key="17">
    <source>
        <dbReference type="Proteomes" id="UP000573603"/>
    </source>
</evidence>
<dbReference type="PROSITE" id="PS00470">
    <property type="entry name" value="IDH_IMDH"/>
    <property type="match status" value="1"/>
</dbReference>
<dbReference type="Gene3D" id="3.40.718.10">
    <property type="entry name" value="Isopropylmalate Dehydrogenase"/>
    <property type="match status" value="1"/>
</dbReference>
<dbReference type="AlphaFoldDB" id="A0A8H4Z6N8"/>
<dbReference type="Pfam" id="PF00180">
    <property type="entry name" value="Iso_dh"/>
    <property type="match status" value="1"/>
</dbReference>
<comment type="subunit">
    <text evidence="5">Octamer of two non-identical subunits IDH1 and IDH2.</text>
</comment>
<dbReference type="SMART" id="SM01329">
    <property type="entry name" value="Iso_dh"/>
    <property type="match status" value="1"/>
</dbReference>
<accession>A0A8H4Z6N8</accession>
<dbReference type="GO" id="GO:0006099">
    <property type="term" value="P:tricarboxylic acid cycle"/>
    <property type="evidence" value="ECO:0007669"/>
    <property type="project" value="InterPro"/>
</dbReference>
<evidence type="ECO:0000256" key="9">
    <source>
        <dbReference type="ARBA" id="ARBA00022946"/>
    </source>
</evidence>
<dbReference type="NCBIfam" id="TIGR00175">
    <property type="entry name" value="mito_nad_idh"/>
    <property type="match status" value="1"/>
</dbReference>
<evidence type="ECO:0000256" key="13">
    <source>
        <dbReference type="ARBA" id="ARBA00030683"/>
    </source>
</evidence>
<comment type="cofactor">
    <cofactor evidence="2">
        <name>Mn(2+)</name>
        <dbReference type="ChEBI" id="CHEBI:29035"/>
    </cofactor>
</comment>
<comment type="cofactor">
    <cofactor evidence="3">
        <name>Mg(2+)</name>
        <dbReference type="ChEBI" id="CHEBI:18420"/>
    </cofactor>
</comment>
<dbReference type="GO" id="GO:0006102">
    <property type="term" value="P:isocitrate metabolic process"/>
    <property type="evidence" value="ECO:0007669"/>
    <property type="project" value="TreeGrafter"/>
</dbReference>
<dbReference type="EMBL" id="JABEVY010000237">
    <property type="protein sequence ID" value="KAF5241122.1"/>
    <property type="molecule type" value="Genomic_DNA"/>
</dbReference>
<name>A0A8H4Z6N8_9HYPO</name>
<dbReference type="EC" id="1.1.1.41" evidence="6"/>
<dbReference type="Proteomes" id="UP000573603">
    <property type="component" value="Unassembled WGS sequence"/>
</dbReference>
<dbReference type="GO" id="GO:0051287">
    <property type="term" value="F:NAD binding"/>
    <property type="evidence" value="ECO:0007669"/>
    <property type="project" value="InterPro"/>
</dbReference>
<comment type="similarity">
    <text evidence="4">Belongs to the isocitrate and isopropylmalate dehydrogenases family.</text>
</comment>
<reference evidence="16 17" key="1">
    <citation type="journal article" date="2020" name="BMC Genomics">
        <title>Correction to: Identification and distribution of gene clusters required for synthesis of sphingolipid metabolism inhibitors in diverse species of the filamentous fungus Fusarium.</title>
        <authorList>
            <person name="Kim H.S."/>
            <person name="Lohmar J.M."/>
            <person name="Busman M."/>
            <person name="Brown D.W."/>
            <person name="Naumann T.A."/>
            <person name="Divon H.H."/>
            <person name="Lysoe E."/>
            <person name="Uhlig S."/>
            <person name="Proctor R.H."/>
        </authorList>
    </citation>
    <scope>NUCLEOTIDE SEQUENCE [LARGE SCALE GENOMIC DNA]</scope>
    <source>
        <strain evidence="16 17">NRRL 25214</strain>
    </source>
</reference>
<keyword evidence="10" id="KW-0560">Oxidoreductase</keyword>
<dbReference type="GO" id="GO:0000287">
    <property type="term" value="F:magnesium ion binding"/>
    <property type="evidence" value="ECO:0007669"/>
    <property type="project" value="InterPro"/>
</dbReference>
<dbReference type="InterPro" id="IPR019818">
    <property type="entry name" value="IsoCit/isopropylmalate_DH_CS"/>
</dbReference>
<protein>
    <recommendedName>
        <fullName evidence="14">Isocitrate dehydrogenase [NAD] subunit 2, mitochondrial</fullName>
        <ecNumber evidence="6">1.1.1.41</ecNumber>
    </recommendedName>
    <alternativeName>
        <fullName evidence="13">Isocitric dehydrogenase</fullName>
    </alternativeName>
    <alternativeName>
        <fullName evidence="12">NAD(+)-specific ICDH</fullName>
    </alternativeName>
</protein>
<sequence length="381" mass="40990">MLAIRALRAPASRQALRAATPRAAIFYNRCYSTSGERVAKYNGTKDANGNFLVSLIEGDGIGPEISQSVKDIFAAAKTPIAWEPVDVTPIIKDGKTAIPDAAIENIQKNKIALKGPLATPVGKGHVSLNLTLRRTFNLFANLRPCRSVAGYETPYDNVDTVLIRENTEGEYSGIEHVVVDGVVQSIKLITREASERVLRFAFQHAESIGRKKVRVVHKATIMKLSDGLFLKVAQEVAKDFPGIEFDAELLDNSCLKMVTDPTPYNDKVLVMPNLYGDILSDMCAGLIGGLGLTPSGNIGDECSIFEAVHGSAPDIAGKNLANPTALLLSSIMMLRHMGLTEHASRIETAIFDTLAEGKALTGDLGGKAKTNEYAAAIISRL</sequence>
<evidence type="ECO:0000256" key="2">
    <source>
        <dbReference type="ARBA" id="ARBA00001936"/>
    </source>
</evidence>
<evidence type="ECO:0000256" key="3">
    <source>
        <dbReference type="ARBA" id="ARBA00001946"/>
    </source>
</evidence>
<evidence type="ECO:0000256" key="1">
    <source>
        <dbReference type="ARBA" id="ARBA00000837"/>
    </source>
</evidence>
<evidence type="ECO:0000259" key="15">
    <source>
        <dbReference type="SMART" id="SM01329"/>
    </source>
</evidence>
<dbReference type="PANTHER" id="PTHR11835:SF34">
    <property type="entry name" value="ISOCITRATE DEHYDROGENASE [NAD] SUBUNIT ALPHA, MITOCHONDRIAL"/>
    <property type="match status" value="1"/>
</dbReference>
<dbReference type="InterPro" id="IPR004434">
    <property type="entry name" value="Isocitrate_DH_NAD"/>
</dbReference>
<dbReference type="FunFam" id="3.40.718.10:FF:000003">
    <property type="entry name" value="Isocitrate dehydrogenase [NAD] subunit, mitochondrial"/>
    <property type="match status" value="1"/>
</dbReference>
<comment type="caution">
    <text evidence="16">The sequence shown here is derived from an EMBL/GenBank/DDBJ whole genome shotgun (WGS) entry which is preliminary data.</text>
</comment>
<dbReference type="InterPro" id="IPR024084">
    <property type="entry name" value="IsoPropMal-DH-like_dom"/>
</dbReference>